<dbReference type="AlphaFoldDB" id="A0A7W4IE70"/>
<protein>
    <submittedName>
        <fullName evidence="1">Uncharacterized protein</fullName>
    </submittedName>
</protein>
<evidence type="ECO:0000313" key="1">
    <source>
        <dbReference type="EMBL" id="MBB2161200.1"/>
    </source>
</evidence>
<dbReference type="Proteomes" id="UP000589085">
    <property type="component" value="Unassembled WGS sequence"/>
</dbReference>
<organism evidence="1 2">
    <name type="scientific">Gluconacetobacter sacchari</name>
    <dbReference type="NCBI Taxonomy" id="92759"/>
    <lineage>
        <taxon>Bacteria</taxon>
        <taxon>Pseudomonadati</taxon>
        <taxon>Pseudomonadota</taxon>
        <taxon>Alphaproteobacteria</taxon>
        <taxon>Acetobacterales</taxon>
        <taxon>Acetobacteraceae</taxon>
        <taxon>Gluconacetobacter</taxon>
    </lineage>
</organism>
<proteinExistence type="predicted"/>
<evidence type="ECO:0000313" key="2">
    <source>
        <dbReference type="Proteomes" id="UP000589085"/>
    </source>
</evidence>
<dbReference type="EMBL" id="JABEQJ010000017">
    <property type="protein sequence ID" value="MBB2161200.1"/>
    <property type="molecule type" value="Genomic_DNA"/>
</dbReference>
<reference evidence="1 2" key="1">
    <citation type="submission" date="2020-04" db="EMBL/GenBank/DDBJ databases">
        <title>Description of novel Gluconacetobacter.</title>
        <authorList>
            <person name="Sombolestani A."/>
        </authorList>
    </citation>
    <scope>NUCLEOTIDE SEQUENCE [LARGE SCALE GENOMIC DNA]</scope>
    <source>
        <strain evidence="1 2">LMG 19747</strain>
    </source>
</reference>
<comment type="caution">
    <text evidence="1">The sequence shown here is derived from an EMBL/GenBank/DDBJ whole genome shotgun (WGS) entry which is preliminary data.</text>
</comment>
<gene>
    <name evidence="1" type="ORF">HLH48_13635</name>
</gene>
<sequence length="214" mass="23119">MSGGPVRLHAWPAARVRLFDLVPAQTGAPRAGAPVALVARDGLVEGPVVTWEADIRRRQGLLEEILDDDGQPALSVDDSVFRGLLPIEARPPHVLAAYHLSFLRRRLGGPRATPPYGLCLYRATLQHRPWLSGHGLQTMAVEVAPGKILDLTEAGPHARLACGQALLEALLATEPLNRLVARSGAPVLPPPHDEPFGRFDDWDLMESGPVFVAD</sequence>
<name>A0A7W4IE70_9PROT</name>
<accession>A0A7W4IE70</accession>
<dbReference type="RefSeq" id="WP_182998033.1">
    <property type="nucleotide sequence ID" value="NZ_JABEQJ010000017.1"/>
</dbReference>